<name>A0A318J791_9BURK</name>
<accession>A0A318J791</accession>
<organism evidence="2 3">
    <name type="scientific">Undibacterium pigrum</name>
    <dbReference type="NCBI Taxonomy" id="401470"/>
    <lineage>
        <taxon>Bacteria</taxon>
        <taxon>Pseudomonadati</taxon>
        <taxon>Pseudomonadota</taxon>
        <taxon>Betaproteobacteria</taxon>
        <taxon>Burkholderiales</taxon>
        <taxon>Oxalobacteraceae</taxon>
        <taxon>Undibacterium</taxon>
    </lineage>
</organism>
<proteinExistence type="predicted"/>
<gene>
    <name evidence="2" type="ORF">DFR42_10413</name>
</gene>
<reference evidence="2 3" key="1">
    <citation type="submission" date="2018-05" db="EMBL/GenBank/DDBJ databases">
        <title>Genomic Encyclopedia of Type Strains, Phase IV (KMG-IV): sequencing the most valuable type-strain genomes for metagenomic binning, comparative biology and taxonomic classification.</title>
        <authorList>
            <person name="Goeker M."/>
        </authorList>
    </citation>
    <scope>NUCLEOTIDE SEQUENCE [LARGE SCALE GENOMIC DNA]</scope>
    <source>
        <strain evidence="2 3">DSM 19792</strain>
    </source>
</reference>
<feature type="transmembrane region" description="Helical" evidence="1">
    <location>
        <begin position="6"/>
        <end position="29"/>
    </location>
</feature>
<keyword evidence="1" id="KW-1133">Transmembrane helix</keyword>
<comment type="caution">
    <text evidence="2">The sequence shown here is derived from an EMBL/GenBank/DDBJ whole genome shotgun (WGS) entry which is preliminary data.</text>
</comment>
<protein>
    <submittedName>
        <fullName evidence="2">Uncharacterized protein</fullName>
    </submittedName>
</protein>
<evidence type="ECO:0000313" key="3">
    <source>
        <dbReference type="Proteomes" id="UP000247792"/>
    </source>
</evidence>
<dbReference type="EMBL" id="QJKB01000004">
    <property type="protein sequence ID" value="PXX43013.1"/>
    <property type="molecule type" value="Genomic_DNA"/>
</dbReference>
<keyword evidence="1" id="KW-0812">Transmembrane</keyword>
<evidence type="ECO:0000256" key="1">
    <source>
        <dbReference type="SAM" id="Phobius"/>
    </source>
</evidence>
<sequence>MDLISILATVILITTIGTLVVGVAAYIAFKLRDKRKPKRKDPTAEEHGEMQAIFLKRYVPVKQANAASTDKPA</sequence>
<keyword evidence="3" id="KW-1185">Reference proteome</keyword>
<dbReference type="RefSeq" id="WP_110255581.1">
    <property type="nucleotide sequence ID" value="NZ_QJKB01000004.1"/>
</dbReference>
<evidence type="ECO:0000313" key="2">
    <source>
        <dbReference type="EMBL" id="PXX43013.1"/>
    </source>
</evidence>
<dbReference type="AlphaFoldDB" id="A0A318J791"/>
<dbReference type="Proteomes" id="UP000247792">
    <property type="component" value="Unassembled WGS sequence"/>
</dbReference>
<keyword evidence="1" id="KW-0472">Membrane</keyword>